<reference evidence="1 2" key="1">
    <citation type="journal article" date="2015" name="Int. J. Syst. Evol. Microbiol.">
        <title>Thermococcus eurythermalis sp. nov., a conditional piezophilic hyperthermophilic archaeon with a wide temperature range isolated from an oil-immersed chimney in the Guaymas Basin.</title>
        <authorList>
            <person name="Zhao W."/>
            <person name="Zeng X."/>
            <person name="Xiao X."/>
        </authorList>
    </citation>
    <scope>NUCLEOTIDE SEQUENCE [LARGE SCALE GENOMIC DNA]</scope>
    <source>
        <strain evidence="1 2">A501</strain>
    </source>
</reference>
<evidence type="ECO:0000313" key="2">
    <source>
        <dbReference type="Proteomes" id="UP000029980"/>
    </source>
</evidence>
<dbReference type="RefSeq" id="WP_050002866.1">
    <property type="nucleotide sequence ID" value="NZ_CP008887.1"/>
</dbReference>
<accession>A0A097QTS6</accession>
<dbReference type="KEGG" id="teu:TEU_05880"/>
<keyword evidence="2" id="KW-1185">Reference proteome</keyword>
<evidence type="ECO:0000313" key="1">
    <source>
        <dbReference type="EMBL" id="AIU69890.1"/>
    </source>
</evidence>
<dbReference type="STRING" id="1505907.TEU_05880"/>
<sequence>MGNFFQSKATILALLAFVAIVILSVGPWREYLVGTIQPPVPQVSEIYLGTSPPEGDWQFVVSDQLISDCAVAYVYSFDQMGVLEVYELDSGTLEAVGFSGMDVNCTGSVVPGYLAVNFTKEPGILSIVVWVSKTPSSGADVYFTGLGSWKFIEGSYKGYVPPSMGKDYLLLPREDVLDMINATGIHYINR</sequence>
<proteinExistence type="predicted"/>
<name>A0A097QTS6_9EURY</name>
<dbReference type="Proteomes" id="UP000029980">
    <property type="component" value="Chromosome"/>
</dbReference>
<protein>
    <submittedName>
        <fullName evidence="1">Uncharacterized protein</fullName>
    </submittedName>
</protein>
<dbReference type="OrthoDB" id="98390at2157"/>
<dbReference type="AlphaFoldDB" id="A0A097QTS6"/>
<dbReference type="EMBL" id="CP008887">
    <property type="protein sequence ID" value="AIU69890.1"/>
    <property type="molecule type" value="Genomic_DNA"/>
</dbReference>
<gene>
    <name evidence="1" type="ORF">TEU_05880</name>
</gene>
<dbReference type="HOGENOM" id="CLU_095212_0_0_2"/>
<dbReference type="GeneID" id="25152961"/>
<organism evidence="1 2">
    <name type="scientific">Thermococcus eurythermalis</name>
    <dbReference type="NCBI Taxonomy" id="1505907"/>
    <lineage>
        <taxon>Archaea</taxon>
        <taxon>Methanobacteriati</taxon>
        <taxon>Methanobacteriota</taxon>
        <taxon>Thermococci</taxon>
        <taxon>Thermococcales</taxon>
        <taxon>Thermococcaceae</taxon>
        <taxon>Thermococcus</taxon>
    </lineage>
</organism>